<evidence type="ECO:0000313" key="15">
    <source>
        <dbReference type="EMBL" id="POP53704.1"/>
    </source>
</evidence>
<evidence type="ECO:0000256" key="1">
    <source>
        <dbReference type="ARBA" id="ARBA00004571"/>
    </source>
</evidence>
<evidence type="ECO:0000259" key="13">
    <source>
        <dbReference type="Pfam" id="PF00593"/>
    </source>
</evidence>
<dbReference type="InterPro" id="IPR012910">
    <property type="entry name" value="Plug_dom"/>
</dbReference>
<evidence type="ECO:0000256" key="12">
    <source>
        <dbReference type="RuleBase" id="RU003357"/>
    </source>
</evidence>
<sequence length="783" mass="85316">MRKILGVEVAVMLFPAVLQAGQIEEVVVTAQKRAQSINDVGLSVSAATGEQIADAGISDTGDLVKVSPGLVFTASQNGTPLFSLRGVGFNDYTLGASPAVSVYVDEVPLAYGAFTKGATLDLERVEVLKGPQGLLFGQNSTGGAINYIAAKPTTELEAGGRLSYGRFNKLETEAYVSGPLSDTVAGRIALATTQADEWQKSVASNRELGVEDLFKGRAQLQFDLSDRTTVLAGVNGWADKSDTQAAQLQDVQLQYSSPSEPLISDVAATQSRIDAFYVQPNAANNARSAEWDEGRDLSRNDDFTQFTLRLDHELNDALTFTSITAYSEYREDYSMDRDGTLLQNMGIDSEGSVDSFTQELRLSGNTDNSQWLVGLNYATNDVVSDETVLVGDSTNVALNPGGPFIQQSTTSITQDIEDVGIFANLEYDLSEQLTVLAGVRFTQSKNDFTSCSHNADPGLNATFAFFSDALKGQAPGTTVIVPDECVSLDAVTADVSRTPYQDTLDEDNVSWRFGLNYRVDEDLLLYTLASKGYKTGSYPILPASTTSQFEPVTQESVQALEAGFKWTLADRKAQLNSAIFYYQYDDKQVRGSVKDPVYNQLDRLVNVPESTIQGFEVELTYTPIDGLMLRASGTYVDTEVNEWYTFVNPTTGQDEDGLNGVREQGDFAGSELPFTPDFHFVADADYRLPISSTLGAFVGANLMYNSEANSTFGAPDKTRVNSFTTLDLRAGIESLDGVWSATVWGRNVTDEYYWSNQFVTQDVVVRYAAKPVTYGISFAYNFM</sequence>
<name>A0A2S4HI79_9GAMM</name>
<keyword evidence="5 11" id="KW-0812">Transmembrane</keyword>
<evidence type="ECO:0000256" key="11">
    <source>
        <dbReference type="PROSITE-ProRule" id="PRU01360"/>
    </source>
</evidence>
<evidence type="ECO:0000256" key="5">
    <source>
        <dbReference type="ARBA" id="ARBA00022692"/>
    </source>
</evidence>
<protein>
    <submittedName>
        <fullName evidence="15">TonB-dependent receptor</fullName>
    </submittedName>
</protein>
<dbReference type="InterPro" id="IPR039426">
    <property type="entry name" value="TonB-dep_rcpt-like"/>
</dbReference>
<keyword evidence="8 12" id="KW-0798">TonB box</keyword>
<keyword evidence="9 11" id="KW-0472">Membrane</keyword>
<dbReference type="Pfam" id="PF00593">
    <property type="entry name" value="TonB_dep_Rec_b-barrel"/>
    <property type="match status" value="1"/>
</dbReference>
<evidence type="ECO:0000256" key="6">
    <source>
        <dbReference type="ARBA" id="ARBA00023004"/>
    </source>
</evidence>
<keyword evidence="6" id="KW-0408">Iron</keyword>
<dbReference type="SUPFAM" id="SSF56935">
    <property type="entry name" value="Porins"/>
    <property type="match status" value="1"/>
</dbReference>
<evidence type="ECO:0000259" key="14">
    <source>
        <dbReference type="Pfam" id="PF07715"/>
    </source>
</evidence>
<dbReference type="GO" id="GO:0009279">
    <property type="term" value="C:cell outer membrane"/>
    <property type="evidence" value="ECO:0007669"/>
    <property type="project" value="UniProtKB-SubCell"/>
</dbReference>
<dbReference type="EMBL" id="PQGG01000012">
    <property type="protein sequence ID" value="POP53704.1"/>
    <property type="molecule type" value="Genomic_DNA"/>
</dbReference>
<dbReference type="PROSITE" id="PS52016">
    <property type="entry name" value="TONB_DEPENDENT_REC_3"/>
    <property type="match status" value="1"/>
</dbReference>
<proteinExistence type="inferred from homology"/>
<dbReference type="InterPro" id="IPR036942">
    <property type="entry name" value="Beta-barrel_TonB_sf"/>
</dbReference>
<dbReference type="InterPro" id="IPR000531">
    <property type="entry name" value="Beta-barrel_TonB"/>
</dbReference>
<dbReference type="Pfam" id="PF07715">
    <property type="entry name" value="Plug"/>
    <property type="match status" value="1"/>
</dbReference>
<organism evidence="15 16">
    <name type="scientific">Zhongshania marina</name>
    <dbReference type="NCBI Taxonomy" id="2304603"/>
    <lineage>
        <taxon>Bacteria</taxon>
        <taxon>Pseudomonadati</taxon>
        <taxon>Pseudomonadota</taxon>
        <taxon>Gammaproteobacteria</taxon>
        <taxon>Cellvibrionales</taxon>
        <taxon>Spongiibacteraceae</taxon>
        <taxon>Zhongshania</taxon>
    </lineage>
</organism>
<keyword evidence="10 11" id="KW-0998">Cell outer membrane</keyword>
<accession>A0A2S4HI79</accession>
<evidence type="ECO:0000313" key="16">
    <source>
        <dbReference type="Proteomes" id="UP000237222"/>
    </source>
</evidence>
<evidence type="ECO:0000256" key="9">
    <source>
        <dbReference type="ARBA" id="ARBA00023136"/>
    </source>
</evidence>
<dbReference type="PANTHER" id="PTHR32552">
    <property type="entry name" value="FERRICHROME IRON RECEPTOR-RELATED"/>
    <property type="match status" value="1"/>
</dbReference>
<dbReference type="Proteomes" id="UP000237222">
    <property type="component" value="Unassembled WGS sequence"/>
</dbReference>
<evidence type="ECO:0000256" key="7">
    <source>
        <dbReference type="ARBA" id="ARBA00023065"/>
    </source>
</evidence>
<evidence type="ECO:0000256" key="3">
    <source>
        <dbReference type="ARBA" id="ARBA00022452"/>
    </source>
</evidence>
<dbReference type="GO" id="GO:0006826">
    <property type="term" value="P:iron ion transport"/>
    <property type="evidence" value="ECO:0007669"/>
    <property type="project" value="UniProtKB-KW"/>
</dbReference>
<comment type="subcellular location">
    <subcellularLocation>
        <location evidence="1 11">Cell outer membrane</location>
        <topology evidence="1 11">Multi-pass membrane protein</topology>
    </subcellularLocation>
</comment>
<keyword evidence="15" id="KW-0675">Receptor</keyword>
<comment type="similarity">
    <text evidence="11 12">Belongs to the TonB-dependent receptor family.</text>
</comment>
<evidence type="ECO:0000256" key="4">
    <source>
        <dbReference type="ARBA" id="ARBA00022496"/>
    </source>
</evidence>
<dbReference type="PANTHER" id="PTHR32552:SF81">
    <property type="entry name" value="TONB-DEPENDENT OUTER MEMBRANE RECEPTOR"/>
    <property type="match status" value="1"/>
</dbReference>
<gene>
    <name evidence="15" type="ORF">C0068_05385</name>
</gene>
<evidence type="ECO:0000256" key="8">
    <source>
        <dbReference type="ARBA" id="ARBA00023077"/>
    </source>
</evidence>
<feature type="domain" description="TonB-dependent receptor-like beta-barrel" evidence="13">
    <location>
        <begin position="270"/>
        <end position="748"/>
    </location>
</feature>
<keyword evidence="2 11" id="KW-0813">Transport</keyword>
<comment type="caution">
    <text evidence="15">The sequence shown here is derived from an EMBL/GenBank/DDBJ whole genome shotgun (WGS) entry which is preliminary data.</text>
</comment>
<dbReference type="AlphaFoldDB" id="A0A2S4HI79"/>
<feature type="domain" description="TonB-dependent receptor plug" evidence="14">
    <location>
        <begin position="38"/>
        <end position="144"/>
    </location>
</feature>
<evidence type="ECO:0000256" key="10">
    <source>
        <dbReference type="ARBA" id="ARBA00023237"/>
    </source>
</evidence>
<keyword evidence="7" id="KW-0406">Ion transport</keyword>
<dbReference type="Gene3D" id="2.40.170.20">
    <property type="entry name" value="TonB-dependent receptor, beta-barrel domain"/>
    <property type="match status" value="1"/>
</dbReference>
<reference evidence="15" key="1">
    <citation type="submission" date="2018-01" db="EMBL/GenBank/DDBJ databases">
        <authorList>
            <person name="Yu X.-D."/>
        </authorList>
    </citation>
    <scope>NUCLEOTIDE SEQUENCE</scope>
    <source>
        <strain evidence="15">ZX-21</strain>
    </source>
</reference>
<keyword evidence="4" id="KW-0410">Iron transport</keyword>
<dbReference type="RefSeq" id="WP_103683464.1">
    <property type="nucleotide sequence ID" value="NZ_PQGG01000012.1"/>
</dbReference>
<evidence type="ECO:0000256" key="2">
    <source>
        <dbReference type="ARBA" id="ARBA00022448"/>
    </source>
</evidence>
<dbReference type="OrthoDB" id="7051185at2"/>
<keyword evidence="3 11" id="KW-1134">Transmembrane beta strand</keyword>